<dbReference type="Proteomes" id="UP000599437">
    <property type="component" value="Unassembled WGS sequence"/>
</dbReference>
<dbReference type="RefSeq" id="WP_138908409.1">
    <property type="nucleotide sequence ID" value="NZ_BMVO01000007.1"/>
</dbReference>
<organism evidence="2 3">
    <name type="scientific">Streptomyces chryseus</name>
    <dbReference type="NCBI Taxonomy" id="68186"/>
    <lineage>
        <taxon>Bacteria</taxon>
        <taxon>Bacillati</taxon>
        <taxon>Actinomycetota</taxon>
        <taxon>Actinomycetes</taxon>
        <taxon>Kitasatosporales</taxon>
        <taxon>Streptomycetaceae</taxon>
        <taxon>Streptomyces</taxon>
    </lineage>
</organism>
<dbReference type="InterPro" id="IPR057679">
    <property type="entry name" value="DUF7919"/>
</dbReference>
<feature type="domain" description="DUF7919" evidence="1">
    <location>
        <begin position="2"/>
        <end position="133"/>
    </location>
</feature>
<dbReference type="Pfam" id="PF25535">
    <property type="entry name" value="DUF7919"/>
    <property type="match status" value="1"/>
</dbReference>
<comment type="caution">
    <text evidence="2">The sequence shown here is derived from an EMBL/GenBank/DDBJ whole genome shotgun (WGS) entry which is preliminary data.</text>
</comment>
<sequence length="137" mass="14853">MTYYADLTPYTYDTDNRTPSRAPTAPQALPHVNVGWLGRVRPYAKGDAPAGLVEALRGMQQTHRAQQTRGYHFCPWCAARSLGLLGARDTCPRGSAEIRVLGDGVVYAAPELITHYVEAHAYAPPAAFVRAVLASAN</sequence>
<evidence type="ECO:0000259" key="1">
    <source>
        <dbReference type="Pfam" id="PF25535"/>
    </source>
</evidence>
<name>A0ABQ3DSS2_9ACTN</name>
<keyword evidence="3" id="KW-1185">Reference proteome</keyword>
<proteinExistence type="predicted"/>
<protein>
    <recommendedName>
        <fullName evidence="1">DUF7919 domain-containing protein</fullName>
    </recommendedName>
</protein>
<dbReference type="EMBL" id="BMVO01000007">
    <property type="protein sequence ID" value="GHB04429.1"/>
    <property type="molecule type" value="Genomic_DNA"/>
</dbReference>
<evidence type="ECO:0000313" key="3">
    <source>
        <dbReference type="Proteomes" id="UP000599437"/>
    </source>
</evidence>
<reference evidence="3" key="1">
    <citation type="journal article" date="2019" name="Int. J. Syst. Evol. Microbiol.">
        <title>The Global Catalogue of Microorganisms (GCM) 10K type strain sequencing project: providing services to taxonomists for standard genome sequencing and annotation.</title>
        <authorList>
            <consortium name="The Broad Institute Genomics Platform"/>
            <consortium name="The Broad Institute Genome Sequencing Center for Infectious Disease"/>
            <person name="Wu L."/>
            <person name="Ma J."/>
        </authorList>
    </citation>
    <scope>NUCLEOTIDE SEQUENCE [LARGE SCALE GENOMIC DNA]</scope>
    <source>
        <strain evidence="3">JCM 4737</strain>
    </source>
</reference>
<gene>
    <name evidence="2" type="ORF">GCM10010346_29290</name>
</gene>
<accession>A0ABQ3DSS2</accession>
<evidence type="ECO:0000313" key="2">
    <source>
        <dbReference type="EMBL" id="GHB04429.1"/>
    </source>
</evidence>